<keyword evidence="6 10" id="KW-0735">Signal-anchor</keyword>
<protein>
    <recommendedName>
        <fullName evidence="10">Hexosyltransferase</fullName>
        <ecNumber evidence="10">2.4.1.-</ecNumber>
    </recommendedName>
</protein>
<accession>A0AA35PNX8</accession>
<reference evidence="11" key="1">
    <citation type="submission" date="2022-12" db="EMBL/GenBank/DDBJ databases">
        <authorList>
            <person name="Alioto T."/>
            <person name="Alioto T."/>
            <person name="Gomez Garrido J."/>
        </authorList>
    </citation>
    <scope>NUCLEOTIDE SEQUENCE</scope>
</reference>
<comment type="subcellular location">
    <subcellularLocation>
        <location evidence="1 10">Golgi apparatus membrane</location>
        <topology evidence="1 10">Single-pass type II membrane protein</topology>
    </subcellularLocation>
</comment>
<keyword evidence="8 10" id="KW-0333">Golgi apparatus</keyword>
<dbReference type="Gene3D" id="3.90.550.50">
    <property type="match status" value="1"/>
</dbReference>
<keyword evidence="7 10" id="KW-1133">Transmembrane helix</keyword>
<keyword evidence="4" id="KW-0808">Transferase</keyword>
<evidence type="ECO:0000256" key="10">
    <source>
        <dbReference type="RuleBase" id="RU363063"/>
    </source>
</evidence>
<keyword evidence="9 10" id="KW-0472">Membrane</keyword>
<evidence type="ECO:0000256" key="5">
    <source>
        <dbReference type="ARBA" id="ARBA00022692"/>
    </source>
</evidence>
<evidence type="ECO:0000256" key="3">
    <source>
        <dbReference type="ARBA" id="ARBA00022676"/>
    </source>
</evidence>
<evidence type="ECO:0000256" key="2">
    <source>
        <dbReference type="ARBA" id="ARBA00008661"/>
    </source>
</evidence>
<dbReference type="EC" id="2.4.1.-" evidence="10"/>
<evidence type="ECO:0000256" key="9">
    <source>
        <dbReference type="ARBA" id="ARBA00023136"/>
    </source>
</evidence>
<dbReference type="EMBL" id="OX395138">
    <property type="protein sequence ID" value="CAI5791587.1"/>
    <property type="molecule type" value="Genomic_DNA"/>
</dbReference>
<dbReference type="Pfam" id="PF01762">
    <property type="entry name" value="Galactosyl_T"/>
    <property type="match status" value="1"/>
</dbReference>
<evidence type="ECO:0000313" key="11">
    <source>
        <dbReference type="EMBL" id="CAI5791587.1"/>
    </source>
</evidence>
<evidence type="ECO:0000256" key="4">
    <source>
        <dbReference type="ARBA" id="ARBA00022679"/>
    </source>
</evidence>
<dbReference type="AlphaFoldDB" id="A0AA35PNX8"/>
<dbReference type="PANTHER" id="PTHR11214:SF387">
    <property type="entry name" value="HEXOSYLTRANSFERASE"/>
    <property type="match status" value="1"/>
</dbReference>
<keyword evidence="12" id="KW-1185">Reference proteome</keyword>
<dbReference type="GO" id="GO:0016262">
    <property type="term" value="F:protein N-acetylglucosaminyltransferase activity"/>
    <property type="evidence" value="ECO:0007669"/>
    <property type="project" value="TreeGrafter"/>
</dbReference>
<organism evidence="11 12">
    <name type="scientific">Podarcis lilfordi</name>
    <name type="common">Lilford's wall lizard</name>
    <dbReference type="NCBI Taxonomy" id="74358"/>
    <lineage>
        <taxon>Eukaryota</taxon>
        <taxon>Metazoa</taxon>
        <taxon>Chordata</taxon>
        <taxon>Craniata</taxon>
        <taxon>Vertebrata</taxon>
        <taxon>Euteleostomi</taxon>
        <taxon>Lepidosauria</taxon>
        <taxon>Squamata</taxon>
        <taxon>Bifurcata</taxon>
        <taxon>Unidentata</taxon>
        <taxon>Episquamata</taxon>
        <taxon>Laterata</taxon>
        <taxon>Lacertibaenia</taxon>
        <taxon>Lacertidae</taxon>
        <taxon>Podarcis</taxon>
    </lineage>
</organism>
<dbReference type="Proteomes" id="UP001178461">
    <property type="component" value="Chromosome 13"/>
</dbReference>
<keyword evidence="3 10" id="KW-0328">Glycosyltransferase</keyword>
<evidence type="ECO:0000256" key="1">
    <source>
        <dbReference type="ARBA" id="ARBA00004323"/>
    </source>
</evidence>
<feature type="transmembrane region" description="Helical" evidence="10">
    <location>
        <begin position="32"/>
        <end position="51"/>
    </location>
</feature>
<evidence type="ECO:0000313" key="12">
    <source>
        <dbReference type="Proteomes" id="UP001178461"/>
    </source>
</evidence>
<evidence type="ECO:0000256" key="8">
    <source>
        <dbReference type="ARBA" id="ARBA00023034"/>
    </source>
</evidence>
<name>A0AA35PNX8_9SAUR</name>
<dbReference type="FunFam" id="3.90.550.50:FF:000060">
    <property type="entry name" value="Hexosyltransferase"/>
    <property type="match status" value="1"/>
</dbReference>
<evidence type="ECO:0000256" key="7">
    <source>
        <dbReference type="ARBA" id="ARBA00022989"/>
    </source>
</evidence>
<proteinExistence type="inferred from homology"/>
<sequence length="364" mass="41564">MFHPEIYLTVWQLLSQLPYPGFPRLRMRKTHILCIVILGSFLTIAALHLQLTRMARQWVPSPCACCATFQPPLLANGTTLSDGTYTYRLDPGIYNDLFPHLQQYRCRELTCEQSWCPEASAAPLLLLAIKSHPGSSARRAALRRTWARAREMGGFRIRHVFLMAVSPNQKQMNLATEENEEFGDILLWDFMESHHNLSLKERCFLQWVHSRCPGVAYIFKGDDDLFVNLPALTEYLAQTPNASRFIHGNIQRHSAVMRTGKYAVSTALYSQRYYPNFASGGGFIVPGPLIPALHQASLELPVFPLDDVYMAFLTLAAGLPHRHDKRFKVWGIPKDDIALYRDSLTVHGSSMERMEEVWQELWVS</sequence>
<comment type="similarity">
    <text evidence="2 10">Belongs to the glycosyltransferase 31 family.</text>
</comment>
<gene>
    <name evidence="11" type="ORF">PODLI_1B017929</name>
</gene>
<dbReference type="GO" id="GO:0000139">
    <property type="term" value="C:Golgi membrane"/>
    <property type="evidence" value="ECO:0007669"/>
    <property type="project" value="UniProtKB-SubCell"/>
</dbReference>
<evidence type="ECO:0000256" key="6">
    <source>
        <dbReference type="ARBA" id="ARBA00022968"/>
    </source>
</evidence>
<dbReference type="GO" id="GO:0030311">
    <property type="term" value="P:poly-N-acetyllactosamine biosynthetic process"/>
    <property type="evidence" value="ECO:0007669"/>
    <property type="project" value="TreeGrafter"/>
</dbReference>
<dbReference type="InterPro" id="IPR002659">
    <property type="entry name" value="Glyco_trans_31"/>
</dbReference>
<dbReference type="PANTHER" id="PTHR11214">
    <property type="entry name" value="BETA-1,3-N-ACETYLGLUCOSAMINYLTRANSFERASE"/>
    <property type="match status" value="1"/>
</dbReference>
<keyword evidence="5 10" id="KW-0812">Transmembrane</keyword>
<dbReference type="GO" id="GO:0006493">
    <property type="term" value="P:protein O-linked glycosylation"/>
    <property type="evidence" value="ECO:0007669"/>
    <property type="project" value="TreeGrafter"/>
</dbReference>